<keyword evidence="2" id="KW-1185">Reference proteome</keyword>
<reference evidence="1" key="2">
    <citation type="submission" date="2020-09" db="EMBL/GenBank/DDBJ databases">
        <authorList>
            <person name="Sun Q."/>
            <person name="Zhou Y."/>
        </authorList>
    </citation>
    <scope>NUCLEOTIDE SEQUENCE</scope>
    <source>
        <strain evidence="1">CGMCC 1.15493</strain>
    </source>
</reference>
<gene>
    <name evidence="1" type="ORF">GCM10011335_02150</name>
</gene>
<sequence>MHSRYAPNEASCPIALELLALLLRSSQERIEEVVGRLPPQQRAALAAFAYGRSHMRALGLIVAAQCDERSLITVAGTAGEVLFDQSRTAAAVDTELNPQRRKRISLSKVAA</sequence>
<dbReference type="RefSeq" id="WP_188848700.1">
    <property type="nucleotide sequence ID" value="NZ_BMJJ01000001.1"/>
</dbReference>
<evidence type="ECO:0000313" key="1">
    <source>
        <dbReference type="EMBL" id="GGD02991.1"/>
    </source>
</evidence>
<dbReference type="AlphaFoldDB" id="A0A916XS25"/>
<evidence type="ECO:0000313" key="2">
    <source>
        <dbReference type="Proteomes" id="UP000613160"/>
    </source>
</evidence>
<dbReference type="EMBL" id="BMJJ01000001">
    <property type="protein sequence ID" value="GGD02991.1"/>
    <property type="molecule type" value="Genomic_DNA"/>
</dbReference>
<reference evidence="1" key="1">
    <citation type="journal article" date="2014" name="Int. J. Syst. Evol. Microbiol.">
        <title>Complete genome sequence of Corynebacterium casei LMG S-19264T (=DSM 44701T), isolated from a smear-ripened cheese.</title>
        <authorList>
            <consortium name="US DOE Joint Genome Institute (JGI-PGF)"/>
            <person name="Walter F."/>
            <person name="Albersmeier A."/>
            <person name="Kalinowski J."/>
            <person name="Ruckert C."/>
        </authorList>
    </citation>
    <scope>NUCLEOTIDE SEQUENCE</scope>
    <source>
        <strain evidence="1">CGMCC 1.15493</strain>
    </source>
</reference>
<accession>A0A916XS25</accession>
<name>A0A916XS25_9HYPH</name>
<dbReference type="Proteomes" id="UP000613160">
    <property type="component" value="Unassembled WGS sequence"/>
</dbReference>
<organism evidence="1 2">
    <name type="scientific">Aureimonas glaciei</name>
    <dbReference type="NCBI Taxonomy" id="1776957"/>
    <lineage>
        <taxon>Bacteria</taxon>
        <taxon>Pseudomonadati</taxon>
        <taxon>Pseudomonadota</taxon>
        <taxon>Alphaproteobacteria</taxon>
        <taxon>Hyphomicrobiales</taxon>
        <taxon>Aurantimonadaceae</taxon>
        <taxon>Aureimonas</taxon>
    </lineage>
</organism>
<proteinExistence type="predicted"/>
<comment type="caution">
    <text evidence="1">The sequence shown here is derived from an EMBL/GenBank/DDBJ whole genome shotgun (WGS) entry which is preliminary data.</text>
</comment>
<protein>
    <submittedName>
        <fullName evidence="1">Uncharacterized protein</fullName>
    </submittedName>
</protein>